<proteinExistence type="predicted"/>
<gene>
    <name evidence="1" type="ORF">IE53DRAFT_318545</name>
</gene>
<reference evidence="1 2" key="1">
    <citation type="journal article" date="2018" name="Mol. Biol. Evol.">
        <title>Broad Genomic Sampling Reveals a Smut Pathogenic Ancestry of the Fungal Clade Ustilaginomycotina.</title>
        <authorList>
            <person name="Kijpornyongpan T."/>
            <person name="Mondo S.J."/>
            <person name="Barry K."/>
            <person name="Sandor L."/>
            <person name="Lee J."/>
            <person name="Lipzen A."/>
            <person name="Pangilinan J."/>
            <person name="LaButti K."/>
            <person name="Hainaut M."/>
            <person name="Henrissat B."/>
            <person name="Grigoriev I.V."/>
            <person name="Spatafora J.W."/>
            <person name="Aime M.C."/>
        </authorList>
    </citation>
    <scope>NUCLEOTIDE SEQUENCE [LARGE SCALE GENOMIC DNA]</scope>
    <source>
        <strain evidence="1 2">SA 807</strain>
    </source>
</reference>
<evidence type="ECO:0000313" key="1">
    <source>
        <dbReference type="EMBL" id="PWN48919.1"/>
    </source>
</evidence>
<dbReference type="EMBL" id="KZ820123">
    <property type="protein sequence ID" value="PWN48919.1"/>
    <property type="molecule type" value="Genomic_DNA"/>
</dbReference>
<evidence type="ECO:0000313" key="2">
    <source>
        <dbReference type="Proteomes" id="UP000245626"/>
    </source>
</evidence>
<feature type="non-terminal residue" evidence="1">
    <location>
        <position position="1"/>
    </location>
</feature>
<sequence>RRKERKRVRIRQGQAQTSSRHHARMAAMQSHLYDFGLLKGQCSDVRIRAFGRIYSLHRLFLIQSGFFRAMLCGGFAEDLALSAALRFDDPNITRAAFEYCIAHLYGGGPKLVLPYWSSPSARDPLSPAFEIDFSPAPSQASQSVRIIPPNCQPATPRFLLSLLATSIYLNIPSITSQALTLTLCSMTPYTISHYLRFAIGKGIEGAVEAMRHSRMPSSKLPSLWDWELEGPARTLEELGRLDDTPKKQSKKGQRFKAMKFSRGRENDTASSAGKTRGGIEGVDQDDNDDDPEFHYGAPADKIGEVCACWIASGDLDVPNPWNLPRNQMPDVYDLYQAPPLRLWSYPSMPSVWVRALISSDSFFVRSEWERYCFAKRVLSLSAAKTTTSEEMDEDETEYLELFSSGIYYTHMSFQELKQIGDDVSAVTGRPFVPLNVLQAALWAGSELKNHVLSRSKPKNAFGAGGSYGDRAAFDESTDSQSLEEDLDLGISSPVDDFKKVHDSVAQAGGGRGARSRSGTPFDANVGRSPFPAHQGPDPTVTQSLGGLGTGSLLLGSAGGKAALLERRYYLVPSDDTIRYGEGLQAIHGASTSASSSGHNASSGAQPSAAPDETWTGYEPMRLGVEFFGVDKLHEKQRLYSPTFFYAGSIWNLYVQTVNKPKGIQLGVYLHRQSQLENLPLPSAPSPPIRIDNDEDAEEGSNAAPGTAAATSSIAQSAGGVGSPASPLNQHVLPIPVVPLNAGSTHTPYVYSNCPAPLISYRDTRKTLRAYFSIHCPSPLGNALTKFSSGPDQFTISQSWGWKSSSLLGAVYLEEGFIGKGKNEGWDRFRCVCTIGVV</sequence>
<protein>
    <submittedName>
        <fullName evidence="1">Uncharacterized protein</fullName>
    </submittedName>
</protein>
<accession>A0ACD0NT03</accession>
<organism evidence="1 2">
    <name type="scientific">Violaceomyces palustris</name>
    <dbReference type="NCBI Taxonomy" id="1673888"/>
    <lineage>
        <taxon>Eukaryota</taxon>
        <taxon>Fungi</taxon>
        <taxon>Dikarya</taxon>
        <taxon>Basidiomycota</taxon>
        <taxon>Ustilaginomycotina</taxon>
        <taxon>Ustilaginomycetes</taxon>
        <taxon>Violaceomycetales</taxon>
        <taxon>Violaceomycetaceae</taxon>
        <taxon>Violaceomyces</taxon>
    </lineage>
</organism>
<dbReference type="Proteomes" id="UP000245626">
    <property type="component" value="Unassembled WGS sequence"/>
</dbReference>
<keyword evidence="2" id="KW-1185">Reference proteome</keyword>
<name>A0ACD0NT03_9BASI</name>